<dbReference type="EMBL" id="UGQB01000004">
    <property type="protein sequence ID" value="STZ09551.1"/>
    <property type="molecule type" value="Genomic_DNA"/>
</dbReference>
<dbReference type="Proteomes" id="UP000254065">
    <property type="component" value="Unassembled WGS sequence"/>
</dbReference>
<evidence type="ECO:0000313" key="1">
    <source>
        <dbReference type="EMBL" id="STZ09551.1"/>
    </source>
</evidence>
<accession>A0A378R4P0</accession>
<evidence type="ECO:0000313" key="2">
    <source>
        <dbReference type="Proteomes" id="UP000254065"/>
    </source>
</evidence>
<dbReference type="AlphaFoldDB" id="A0A378R4P0"/>
<reference evidence="1 2" key="1">
    <citation type="submission" date="2018-06" db="EMBL/GenBank/DDBJ databases">
        <authorList>
            <consortium name="Pathogen Informatics"/>
            <person name="Doyle S."/>
        </authorList>
    </citation>
    <scope>NUCLEOTIDE SEQUENCE [LARGE SCALE GENOMIC DNA]</scope>
    <source>
        <strain evidence="1 2">NCTC12877</strain>
    </source>
</reference>
<gene>
    <name evidence="1" type="ORF">NCTC12877_02572</name>
</gene>
<name>A0A378R4P0_9GAMM</name>
<keyword evidence="2" id="KW-1185">Reference proteome</keyword>
<protein>
    <submittedName>
        <fullName evidence="1">Uncharacterized protein</fullName>
    </submittedName>
</protein>
<organism evidence="1 2">
    <name type="scientific">Moraxella caprae</name>
    <dbReference type="NCBI Taxonomy" id="90240"/>
    <lineage>
        <taxon>Bacteria</taxon>
        <taxon>Pseudomonadati</taxon>
        <taxon>Pseudomonadota</taxon>
        <taxon>Gammaproteobacteria</taxon>
        <taxon>Moraxellales</taxon>
        <taxon>Moraxellaceae</taxon>
        <taxon>Moraxella</taxon>
    </lineage>
</organism>
<dbReference type="RefSeq" id="WP_147287582.1">
    <property type="nucleotide sequence ID" value="NZ_UGQB01000004.1"/>
</dbReference>
<proteinExistence type="predicted"/>
<sequence>MQDYLRVIKVKTKDTRAGFEDQYIEKDILLIIEDKMLVSKENADAVSSLELPSNLANGAEKLFTYDSVFGNTPDLIVIHMSKDLMNKPEAFSYALAQQMAELTAIKDALIKHEEGLPEAQMKKVIKEAEEPIHFDLADQNFVEQMFEMAKDDPDSEISKQFMRAVTEDGACFPAGTRITTDKV</sequence>